<dbReference type="Gene3D" id="3.40.50.2300">
    <property type="match status" value="1"/>
</dbReference>
<organism evidence="4 5">
    <name type="scientific">Sneathiella chinensis</name>
    <dbReference type="NCBI Taxonomy" id="349750"/>
    <lineage>
        <taxon>Bacteria</taxon>
        <taxon>Pseudomonadati</taxon>
        <taxon>Pseudomonadota</taxon>
        <taxon>Alphaproteobacteria</taxon>
        <taxon>Sneathiellales</taxon>
        <taxon>Sneathiellaceae</taxon>
        <taxon>Sneathiella</taxon>
    </lineage>
</organism>
<gene>
    <name evidence="4" type="ORF">GCM10007924_21750</name>
</gene>
<dbReference type="InterPro" id="IPR052016">
    <property type="entry name" value="Bact_Sigma-Reg"/>
</dbReference>
<dbReference type="SMART" id="SM00448">
    <property type="entry name" value="REC"/>
    <property type="match status" value="1"/>
</dbReference>
<dbReference type="Gene3D" id="3.60.40.10">
    <property type="entry name" value="PPM-type phosphatase domain"/>
    <property type="match status" value="1"/>
</dbReference>
<name>A0ABQ5U6R1_9PROT</name>
<keyword evidence="1" id="KW-0378">Hydrolase</keyword>
<reference evidence="4" key="2">
    <citation type="submission" date="2023-01" db="EMBL/GenBank/DDBJ databases">
        <title>Draft genome sequence of Sneathiella chinensis strain NBRC 103408.</title>
        <authorList>
            <person name="Sun Q."/>
            <person name="Mori K."/>
        </authorList>
    </citation>
    <scope>NUCLEOTIDE SEQUENCE</scope>
    <source>
        <strain evidence="4">NBRC 103408</strain>
    </source>
</reference>
<dbReference type="InterPro" id="IPR011006">
    <property type="entry name" value="CheY-like_superfamily"/>
</dbReference>
<protein>
    <submittedName>
        <fullName evidence="4">Fused response regulator/phosphatase</fullName>
    </submittedName>
</protein>
<dbReference type="PROSITE" id="PS50110">
    <property type="entry name" value="RESPONSE_REGULATORY"/>
    <property type="match status" value="1"/>
</dbReference>
<evidence type="ECO:0000256" key="1">
    <source>
        <dbReference type="ARBA" id="ARBA00022801"/>
    </source>
</evidence>
<evidence type="ECO:0000313" key="4">
    <source>
        <dbReference type="EMBL" id="GLQ06954.1"/>
    </source>
</evidence>
<reference evidence="4" key="1">
    <citation type="journal article" date="2014" name="Int. J. Syst. Evol. Microbiol.">
        <title>Complete genome of a new Firmicutes species belonging to the dominant human colonic microbiota ('Ruminococcus bicirculans') reveals two chromosomes and a selective capacity to utilize plant glucans.</title>
        <authorList>
            <consortium name="NISC Comparative Sequencing Program"/>
            <person name="Wegmann U."/>
            <person name="Louis P."/>
            <person name="Goesmann A."/>
            <person name="Henrissat B."/>
            <person name="Duncan S.H."/>
            <person name="Flint H.J."/>
        </authorList>
    </citation>
    <scope>NUCLEOTIDE SEQUENCE</scope>
    <source>
        <strain evidence="4">NBRC 103408</strain>
    </source>
</reference>
<dbReference type="PANTHER" id="PTHR43156">
    <property type="entry name" value="STAGE II SPORULATION PROTEIN E-RELATED"/>
    <property type="match status" value="1"/>
</dbReference>
<sequence>MRFPDPRPSPTLLSSRTGMDISHARILIVDDSPLIRELIGACLQTEGYRNIGYAENGQDALDVIEETEPDLIILDLEMPVMDGFTLCQKLRSKDATRDIPILVESGLDSATDITRAFEYGASDMIAKPIKKYEITARTRVHLEHHFFVRALTDYHNRVASELEQARHLQFDLCPSDDDLALLEHRYGVRIRSRYEPSSELGGDIWGVLPVSDSQLAFYIADFSGHGVAAALNTFRLQTCLATLSGHYDRPAVLLNRLNTFLYRILKSGSYATMLFACLDLEAGLIRFAGAGSQPPLHMGNQPPASLQFCNSHGMPLGLRPDWEYQEYTVPFDPDMQFMLYSDALIEVEDSTGAHLGESGLCLDMQDILAGPERADPVKALAGRFASRLGSQAPDDLTIFLIARTGRDA</sequence>
<accession>A0ABQ5U6R1</accession>
<feature type="domain" description="Response regulatory" evidence="3">
    <location>
        <begin position="25"/>
        <end position="142"/>
    </location>
</feature>
<dbReference type="RefSeq" id="WP_169561049.1">
    <property type="nucleotide sequence ID" value="NZ_BSNF01000008.1"/>
</dbReference>
<dbReference type="SUPFAM" id="SSF52172">
    <property type="entry name" value="CheY-like"/>
    <property type="match status" value="1"/>
</dbReference>
<proteinExistence type="predicted"/>
<keyword evidence="5" id="KW-1185">Reference proteome</keyword>
<evidence type="ECO:0000259" key="3">
    <source>
        <dbReference type="PROSITE" id="PS50110"/>
    </source>
</evidence>
<feature type="modified residue" description="4-aspartylphosphate" evidence="2">
    <location>
        <position position="75"/>
    </location>
</feature>
<dbReference type="Pfam" id="PF00072">
    <property type="entry name" value="Response_reg"/>
    <property type="match status" value="1"/>
</dbReference>
<dbReference type="SMART" id="SM00331">
    <property type="entry name" value="PP2C_SIG"/>
    <property type="match status" value="1"/>
</dbReference>
<dbReference type="PANTHER" id="PTHR43156:SF2">
    <property type="entry name" value="STAGE II SPORULATION PROTEIN E"/>
    <property type="match status" value="1"/>
</dbReference>
<dbReference type="EMBL" id="BSNF01000008">
    <property type="protein sequence ID" value="GLQ06954.1"/>
    <property type="molecule type" value="Genomic_DNA"/>
</dbReference>
<dbReference type="InterPro" id="IPR036457">
    <property type="entry name" value="PPM-type-like_dom_sf"/>
</dbReference>
<dbReference type="Proteomes" id="UP001161409">
    <property type="component" value="Unassembled WGS sequence"/>
</dbReference>
<dbReference type="InterPro" id="IPR001789">
    <property type="entry name" value="Sig_transdc_resp-reg_receiver"/>
</dbReference>
<evidence type="ECO:0000313" key="5">
    <source>
        <dbReference type="Proteomes" id="UP001161409"/>
    </source>
</evidence>
<dbReference type="Pfam" id="PF07228">
    <property type="entry name" value="SpoIIE"/>
    <property type="match status" value="1"/>
</dbReference>
<keyword evidence="2" id="KW-0597">Phosphoprotein</keyword>
<comment type="caution">
    <text evidence="4">The sequence shown here is derived from an EMBL/GenBank/DDBJ whole genome shotgun (WGS) entry which is preliminary data.</text>
</comment>
<dbReference type="InterPro" id="IPR001932">
    <property type="entry name" value="PPM-type_phosphatase-like_dom"/>
</dbReference>
<evidence type="ECO:0000256" key="2">
    <source>
        <dbReference type="PROSITE-ProRule" id="PRU00169"/>
    </source>
</evidence>